<evidence type="ECO:0000256" key="1">
    <source>
        <dbReference type="ARBA" id="ARBA00022729"/>
    </source>
</evidence>
<dbReference type="Proteomes" id="UP000199310">
    <property type="component" value="Unassembled WGS sequence"/>
</dbReference>
<feature type="domain" description="SbsA Ig-like" evidence="3">
    <location>
        <begin position="36"/>
        <end position="131"/>
    </location>
</feature>
<dbReference type="GO" id="GO:0030246">
    <property type="term" value="F:carbohydrate binding"/>
    <property type="evidence" value="ECO:0007669"/>
    <property type="project" value="InterPro"/>
</dbReference>
<dbReference type="RefSeq" id="WP_089890097.1">
    <property type="nucleotide sequence ID" value="NZ_FOJG01000001.1"/>
</dbReference>
<keyword evidence="5" id="KW-1185">Reference proteome</keyword>
<feature type="region of interest" description="Disordered" evidence="2">
    <location>
        <begin position="254"/>
        <end position="284"/>
    </location>
</feature>
<organism evidence="4 5">
    <name type="scientific">Chitinophaga arvensicola</name>
    <dbReference type="NCBI Taxonomy" id="29529"/>
    <lineage>
        <taxon>Bacteria</taxon>
        <taxon>Pseudomonadati</taxon>
        <taxon>Bacteroidota</taxon>
        <taxon>Chitinophagia</taxon>
        <taxon>Chitinophagales</taxon>
        <taxon>Chitinophagaceae</taxon>
        <taxon>Chitinophaga</taxon>
    </lineage>
</organism>
<proteinExistence type="predicted"/>
<reference evidence="5" key="1">
    <citation type="submission" date="2016-10" db="EMBL/GenBank/DDBJ databases">
        <authorList>
            <person name="Varghese N."/>
            <person name="Submissions S."/>
        </authorList>
    </citation>
    <scope>NUCLEOTIDE SEQUENCE [LARGE SCALE GENOMIC DNA]</scope>
    <source>
        <strain evidence="5">DSM 3695</strain>
    </source>
</reference>
<dbReference type="Pfam" id="PF13205">
    <property type="entry name" value="Big_5"/>
    <property type="match status" value="2"/>
</dbReference>
<dbReference type="STRING" id="29529.SAMN04488122_0494"/>
<dbReference type="OrthoDB" id="9809989at2"/>
<name>A0A1I0P1G1_9BACT</name>
<dbReference type="InterPro" id="IPR013784">
    <property type="entry name" value="Carb-bd-like_fold"/>
</dbReference>
<evidence type="ECO:0000256" key="2">
    <source>
        <dbReference type="SAM" id="MobiDB-lite"/>
    </source>
</evidence>
<evidence type="ECO:0000313" key="5">
    <source>
        <dbReference type="Proteomes" id="UP000199310"/>
    </source>
</evidence>
<evidence type="ECO:0000259" key="3">
    <source>
        <dbReference type="Pfam" id="PF13205"/>
    </source>
</evidence>
<accession>A0A1I0P1G1</accession>
<feature type="domain" description="SbsA Ig-like" evidence="3">
    <location>
        <begin position="291"/>
        <end position="372"/>
    </location>
</feature>
<gene>
    <name evidence="4" type="ORF">SAMN04488122_0494</name>
</gene>
<dbReference type="SUPFAM" id="SSF49452">
    <property type="entry name" value="Starch-binding domain-like"/>
    <property type="match status" value="1"/>
</dbReference>
<evidence type="ECO:0000313" key="4">
    <source>
        <dbReference type="EMBL" id="SEW07799.1"/>
    </source>
</evidence>
<protein>
    <submittedName>
        <fullName evidence="4">Ig-like domain-containing protein</fullName>
    </submittedName>
</protein>
<keyword evidence="1" id="KW-0732">Signal</keyword>
<sequence length="485" mass="54949">MNQYIRSWVFWLMFIIVSISFTRCANIVPPSGGPRDSVPPVLLQVTPRDSSLHFKSKKVSFIFDEYVELDNVNDKLIVSPTLKRLPIVTAKLHTVTLEIKDTLQPNTTYTFNFADAIRDINERNITADFQYVVSTGDYLDSLQVTGHLIDAENGRVDSNVAVMLYRDLTDSIVAKEKPVYYAKTKGDGSFRFKNIAPGSYKMFALKEEDRDLQYNQPTEMIAFLEAPIVLTEKNLSDVNLLLFMETDSTIKPPAEPIDSSLIDQEEEEKKKKKLPKLTASATLDGGQQELPAPLRITFSLPLRNLDSARTILGEDSSYTPVTFTSTMDSTKTKLTIGYPWKEGTPYRFILPKDAPTDTAGQTLARADTINFRSKKVADYAIFTVTEFNISDSTRDAINDTAMHYVVQLVQDKTIKYSGTIVNGKWSQRFITPGEYEIRILLDTNGNGKWDRGNYFTHPKKQPERVINIEKVNLKAYWTVPKKISI</sequence>
<dbReference type="InterPro" id="IPR032812">
    <property type="entry name" value="SbsA_Ig"/>
</dbReference>
<dbReference type="EMBL" id="FOJG01000001">
    <property type="protein sequence ID" value="SEW07799.1"/>
    <property type="molecule type" value="Genomic_DNA"/>
</dbReference>
<dbReference type="AlphaFoldDB" id="A0A1I0P1G1"/>